<evidence type="ECO:0000256" key="1">
    <source>
        <dbReference type="SAM" id="MobiDB-lite"/>
    </source>
</evidence>
<dbReference type="AlphaFoldDB" id="A0A2P2Q3J8"/>
<sequence>MHSDGDREGHRAETDASEKGTDEVTEMEMEVEQSKHKSQSLRCALEPSSDLKAVIKWSGRLVSRVYEFIASYPCGPENIFQAVFPHSTHKKTFWKLISKYIPLEN</sequence>
<name>A0A2P2Q3J8_RHIMU</name>
<evidence type="ECO:0000313" key="2">
    <source>
        <dbReference type="EMBL" id="MBX61577.1"/>
    </source>
</evidence>
<feature type="region of interest" description="Disordered" evidence="1">
    <location>
        <begin position="1"/>
        <end position="40"/>
    </location>
</feature>
<dbReference type="EMBL" id="GGEC01081093">
    <property type="protein sequence ID" value="MBX61577.1"/>
    <property type="molecule type" value="Transcribed_RNA"/>
</dbReference>
<reference evidence="2" key="1">
    <citation type="submission" date="2018-02" db="EMBL/GenBank/DDBJ databases">
        <title>Rhizophora mucronata_Transcriptome.</title>
        <authorList>
            <person name="Meera S.P."/>
            <person name="Sreeshan A."/>
            <person name="Augustine A."/>
        </authorList>
    </citation>
    <scope>NUCLEOTIDE SEQUENCE</scope>
    <source>
        <tissue evidence="2">Leaf</tissue>
    </source>
</reference>
<organism evidence="2">
    <name type="scientific">Rhizophora mucronata</name>
    <name type="common">Asiatic mangrove</name>
    <dbReference type="NCBI Taxonomy" id="61149"/>
    <lineage>
        <taxon>Eukaryota</taxon>
        <taxon>Viridiplantae</taxon>
        <taxon>Streptophyta</taxon>
        <taxon>Embryophyta</taxon>
        <taxon>Tracheophyta</taxon>
        <taxon>Spermatophyta</taxon>
        <taxon>Magnoliopsida</taxon>
        <taxon>eudicotyledons</taxon>
        <taxon>Gunneridae</taxon>
        <taxon>Pentapetalae</taxon>
        <taxon>rosids</taxon>
        <taxon>fabids</taxon>
        <taxon>Malpighiales</taxon>
        <taxon>Rhizophoraceae</taxon>
        <taxon>Rhizophora</taxon>
    </lineage>
</organism>
<accession>A0A2P2Q3J8</accession>
<proteinExistence type="predicted"/>
<protein>
    <submittedName>
        <fullName evidence="2">Uncharacterized protein</fullName>
    </submittedName>
</protein>
<feature type="compositionally biased region" description="Basic and acidic residues" evidence="1">
    <location>
        <begin position="1"/>
        <end position="22"/>
    </location>
</feature>